<dbReference type="InterPro" id="IPR009057">
    <property type="entry name" value="Homeodomain-like_sf"/>
</dbReference>
<keyword evidence="5" id="KW-1185">Reference proteome</keyword>
<evidence type="ECO:0000256" key="1">
    <source>
        <dbReference type="ARBA" id="ARBA00023125"/>
    </source>
</evidence>
<dbReference type="RefSeq" id="WP_083056436.1">
    <property type="nucleotide sequence ID" value="NZ_JACKVM010000008.1"/>
</dbReference>
<organism evidence="4 5">
    <name type="scientific">Mycolicibacterium bacteremicum</name>
    <name type="common">Mycobacterium bacteremicum</name>
    <dbReference type="NCBI Taxonomy" id="564198"/>
    <lineage>
        <taxon>Bacteria</taxon>
        <taxon>Bacillati</taxon>
        <taxon>Actinomycetota</taxon>
        <taxon>Actinomycetes</taxon>
        <taxon>Mycobacteriales</taxon>
        <taxon>Mycobacteriaceae</taxon>
        <taxon>Mycolicibacterium</taxon>
    </lineage>
</organism>
<reference evidence="4 5" key="1">
    <citation type="submission" date="2017-02" db="EMBL/GenBank/DDBJ databases">
        <title>The new phylogeny of genus Mycobacterium.</title>
        <authorList>
            <person name="Tortoli E."/>
            <person name="Trovato A."/>
            <person name="Cirillo D.M."/>
        </authorList>
    </citation>
    <scope>NUCLEOTIDE SEQUENCE [LARGE SCALE GENOMIC DNA]</scope>
    <source>
        <strain evidence="4 5">DSM 45578</strain>
    </source>
</reference>
<dbReference type="PROSITE" id="PS50977">
    <property type="entry name" value="HTH_TETR_2"/>
    <property type="match status" value="1"/>
</dbReference>
<dbReference type="AlphaFoldDB" id="A0A1W9Z167"/>
<accession>A0A1W9Z167</accession>
<gene>
    <name evidence="4" type="ORF">BST17_06875</name>
</gene>
<sequence length="201" mass="21447">MSQVRPYRGVAAPQRQADRRRRFLAAGLDLLGGDDDLTVRAICRQAGVATRHFYEAFADKDQFVADVFDSVVGEIAATTQAAVAAVAPAAQNRAGITNLVQIIGEDARVGRLLFDATLTNAVLIRKRAELGGFFAVLAAQHAHEVLPDAGTEQVAAIAHFVVGGVSQTINAWLGGAIDLSRTDLIDLLTLMLDSFPDPRRG</sequence>
<name>A0A1W9Z167_MYCBA</name>
<feature type="DNA-binding region" description="H-T-H motif" evidence="2">
    <location>
        <begin position="38"/>
        <end position="57"/>
    </location>
</feature>
<dbReference type="STRING" id="564198.BST17_06875"/>
<dbReference type="Proteomes" id="UP000192366">
    <property type="component" value="Unassembled WGS sequence"/>
</dbReference>
<feature type="domain" description="HTH tetR-type" evidence="3">
    <location>
        <begin position="17"/>
        <end position="75"/>
    </location>
</feature>
<dbReference type="OrthoDB" id="4331447at2"/>
<dbReference type="SUPFAM" id="SSF46689">
    <property type="entry name" value="Homeodomain-like"/>
    <property type="match status" value="1"/>
</dbReference>
<protein>
    <submittedName>
        <fullName evidence="4">TetR family transcriptional regulator</fullName>
    </submittedName>
</protein>
<evidence type="ECO:0000313" key="5">
    <source>
        <dbReference type="Proteomes" id="UP000192366"/>
    </source>
</evidence>
<dbReference type="EMBL" id="MVHJ01000004">
    <property type="protein sequence ID" value="ORA06053.1"/>
    <property type="molecule type" value="Genomic_DNA"/>
</dbReference>
<proteinExistence type="predicted"/>
<comment type="caution">
    <text evidence="4">The sequence shown here is derived from an EMBL/GenBank/DDBJ whole genome shotgun (WGS) entry which is preliminary data.</text>
</comment>
<dbReference type="Pfam" id="PF00440">
    <property type="entry name" value="TetR_N"/>
    <property type="match status" value="1"/>
</dbReference>
<dbReference type="GO" id="GO:0003677">
    <property type="term" value="F:DNA binding"/>
    <property type="evidence" value="ECO:0007669"/>
    <property type="project" value="UniProtKB-UniRule"/>
</dbReference>
<evidence type="ECO:0000313" key="4">
    <source>
        <dbReference type="EMBL" id="ORA06053.1"/>
    </source>
</evidence>
<dbReference type="Gene3D" id="1.10.357.10">
    <property type="entry name" value="Tetracycline Repressor, domain 2"/>
    <property type="match status" value="1"/>
</dbReference>
<evidence type="ECO:0000256" key="2">
    <source>
        <dbReference type="PROSITE-ProRule" id="PRU00335"/>
    </source>
</evidence>
<evidence type="ECO:0000259" key="3">
    <source>
        <dbReference type="PROSITE" id="PS50977"/>
    </source>
</evidence>
<dbReference type="InterPro" id="IPR001647">
    <property type="entry name" value="HTH_TetR"/>
</dbReference>
<keyword evidence="1 2" id="KW-0238">DNA-binding</keyword>